<protein>
    <submittedName>
        <fullName evidence="2">Nucleotidyltransferase domain-containing protein</fullName>
    </submittedName>
</protein>
<dbReference type="EMBL" id="JAGVWE010000002">
    <property type="protein sequence ID" value="MBS3062579.1"/>
    <property type="molecule type" value="Genomic_DNA"/>
</dbReference>
<proteinExistence type="predicted"/>
<dbReference type="InterPro" id="IPR043519">
    <property type="entry name" value="NT_sf"/>
</dbReference>
<name>A0A7J4JFH6_9ARCH</name>
<dbReference type="SUPFAM" id="SSF81301">
    <property type="entry name" value="Nucleotidyltransferase"/>
    <property type="match status" value="1"/>
</dbReference>
<dbReference type="Proteomes" id="UP000678237">
    <property type="component" value="Unassembled WGS sequence"/>
</dbReference>
<comment type="caution">
    <text evidence="2">The sequence shown here is derived from an EMBL/GenBank/DDBJ whole genome shotgun (WGS) entry which is preliminary data.</text>
</comment>
<evidence type="ECO:0000313" key="4">
    <source>
        <dbReference type="Proteomes" id="UP000564964"/>
    </source>
</evidence>
<reference evidence="3" key="3">
    <citation type="submission" date="2021-05" db="EMBL/GenBank/DDBJ databases">
        <title>Protein family content uncovers lineage relationships and bacterial pathway maintenance mechanisms in DPANN archaea.</title>
        <authorList>
            <person name="Castelle C.J."/>
            <person name="Meheust R."/>
            <person name="Jaffe A.L."/>
            <person name="Seitz K."/>
            <person name="Gong X."/>
            <person name="Baker B.J."/>
            <person name="Banfield J.F."/>
        </authorList>
    </citation>
    <scope>NUCLEOTIDE SEQUENCE</scope>
    <source>
        <strain evidence="3">RIFCSPLOWO2_01_FULL_58_19</strain>
    </source>
</reference>
<accession>A0A7J4JFH6</accession>
<reference evidence="3" key="2">
    <citation type="submission" date="2021-03" db="EMBL/GenBank/DDBJ databases">
        <authorList>
            <person name="Jaffe A."/>
        </authorList>
    </citation>
    <scope>NUCLEOTIDE SEQUENCE</scope>
    <source>
        <strain evidence="3">RIFCSPLOWO2_01_FULL_58_19</strain>
    </source>
</reference>
<evidence type="ECO:0000259" key="1">
    <source>
        <dbReference type="Pfam" id="PF01909"/>
    </source>
</evidence>
<dbReference type="Proteomes" id="UP000564964">
    <property type="component" value="Unassembled WGS sequence"/>
</dbReference>
<evidence type="ECO:0000313" key="2">
    <source>
        <dbReference type="EMBL" id="HIH16054.1"/>
    </source>
</evidence>
<dbReference type="Pfam" id="PF01909">
    <property type="entry name" value="NTP_transf_2"/>
    <property type="match status" value="1"/>
</dbReference>
<organism evidence="2 4">
    <name type="scientific">Candidatus Iainarchaeum sp</name>
    <dbReference type="NCBI Taxonomy" id="3101447"/>
    <lineage>
        <taxon>Archaea</taxon>
        <taxon>Candidatus Iainarchaeota</taxon>
        <taxon>Candidatus Iainarchaeia</taxon>
        <taxon>Candidatus Iainarchaeales</taxon>
        <taxon>Candidatus Iainarchaeaceae</taxon>
        <taxon>Candidatus Iainarchaeum</taxon>
    </lineage>
</organism>
<dbReference type="Gene3D" id="3.30.460.10">
    <property type="entry name" value="Beta Polymerase, domain 2"/>
    <property type="match status" value="1"/>
</dbReference>
<dbReference type="AlphaFoldDB" id="A0A7J4JFH6"/>
<dbReference type="NCBIfam" id="NF033496">
    <property type="entry name" value="DUF2080_fam_acc"/>
    <property type="match status" value="1"/>
</dbReference>
<gene>
    <name evidence="2" type="ORF">HA252_01470</name>
    <name evidence="3" type="ORF">J4203_01795</name>
</gene>
<sequence>MQTLQAAEILEKKAVGFGNGAIVYVPKRWAGKTVLVAAQEPPQAFEREALKILEPFLGSVQGLYLFGSRARGEARADSDADFLVLTDKPFNPGKHAGFEFLVLSPAQIEQEMAGARGVFLRQALDEAKPGLNARLLEELRRAAGTPDYHALLDDTLAAFKQVKELLDADRRRGVKEVRGGACVYSLVLRAKALYAARCQLRKKSFTLQGLRQDLYGQGLARETVERLLEAHRAERDERRGKPSIRLVELNALFEAVKAAFLETEAMLG</sequence>
<evidence type="ECO:0000313" key="3">
    <source>
        <dbReference type="EMBL" id="MBS3062579.1"/>
    </source>
</evidence>
<dbReference type="CDD" id="cd05403">
    <property type="entry name" value="NT_KNTase_like"/>
    <property type="match status" value="1"/>
</dbReference>
<dbReference type="GO" id="GO:0016779">
    <property type="term" value="F:nucleotidyltransferase activity"/>
    <property type="evidence" value="ECO:0007669"/>
    <property type="project" value="InterPro"/>
</dbReference>
<dbReference type="InterPro" id="IPR002934">
    <property type="entry name" value="Polymerase_NTP_transf_dom"/>
</dbReference>
<feature type="domain" description="Polymerase nucleotidyl transferase" evidence="1">
    <location>
        <begin position="48"/>
        <end position="91"/>
    </location>
</feature>
<keyword evidence="2" id="KW-0808">Transferase</keyword>
<dbReference type="EMBL" id="DUGH01000035">
    <property type="protein sequence ID" value="HIH16054.1"/>
    <property type="molecule type" value="Genomic_DNA"/>
</dbReference>
<reference evidence="2" key="1">
    <citation type="journal article" date="2020" name="bioRxiv">
        <title>A rank-normalized archaeal taxonomy based on genome phylogeny resolves widespread incomplete and uneven classifications.</title>
        <authorList>
            <person name="Rinke C."/>
            <person name="Chuvochina M."/>
            <person name="Mussig A.J."/>
            <person name="Chaumeil P.-A."/>
            <person name="Waite D.W."/>
            <person name="Whitman W.B."/>
            <person name="Parks D.H."/>
            <person name="Hugenholtz P."/>
        </authorList>
    </citation>
    <scope>NUCLEOTIDE SEQUENCE</scope>
    <source>
        <strain evidence="2">UBA10219</strain>
    </source>
</reference>